<evidence type="ECO:0000256" key="2">
    <source>
        <dbReference type="ARBA" id="ARBA00022475"/>
    </source>
</evidence>
<name>A0A1J0R7D3_9TRYP</name>
<keyword evidence="5" id="KW-0325">Glycoprotein</keyword>
<evidence type="ECO:0000256" key="4">
    <source>
        <dbReference type="ARBA" id="ARBA00023136"/>
    </source>
</evidence>
<evidence type="ECO:0000256" key="6">
    <source>
        <dbReference type="ARBA" id="ARBA00023288"/>
    </source>
</evidence>
<feature type="chain" id="PRO_5012633640" evidence="8">
    <location>
        <begin position="23"/>
        <end position="256"/>
    </location>
</feature>
<evidence type="ECO:0000256" key="1">
    <source>
        <dbReference type="ARBA" id="ARBA00004609"/>
    </source>
</evidence>
<keyword evidence="4" id="KW-0472">Membrane</keyword>
<dbReference type="GO" id="GO:0005886">
    <property type="term" value="C:plasma membrane"/>
    <property type="evidence" value="ECO:0007669"/>
    <property type="project" value="UniProtKB-SubCell"/>
</dbReference>
<keyword evidence="6" id="KW-0449">Lipoprotein</keyword>
<feature type="signal peptide" evidence="8">
    <location>
        <begin position="1"/>
        <end position="22"/>
    </location>
</feature>
<organism evidence="10">
    <name type="scientific">Trypanosoma brucei</name>
    <dbReference type="NCBI Taxonomy" id="5691"/>
    <lineage>
        <taxon>Eukaryota</taxon>
        <taxon>Discoba</taxon>
        <taxon>Euglenozoa</taxon>
        <taxon>Kinetoplastea</taxon>
        <taxon>Metakinetoplastina</taxon>
        <taxon>Trypanosomatida</taxon>
        <taxon>Trypanosomatidae</taxon>
        <taxon>Trypanosoma</taxon>
    </lineage>
</organism>
<evidence type="ECO:0000256" key="7">
    <source>
        <dbReference type="SAM" id="MobiDB-lite"/>
    </source>
</evidence>
<dbReference type="InterPro" id="IPR001812">
    <property type="entry name" value="Trypano_VSG_A_N_dom"/>
</dbReference>
<dbReference type="AlphaFoldDB" id="A0A1J0R7D3"/>
<dbReference type="EMBL" id="KX699834">
    <property type="protein sequence ID" value="APD73790.1"/>
    <property type="molecule type" value="Genomic_DNA"/>
</dbReference>
<dbReference type="SUPFAM" id="SSF58087">
    <property type="entry name" value="Variant surface glycoprotein (N-terminal domain)"/>
    <property type="match status" value="1"/>
</dbReference>
<evidence type="ECO:0000313" key="10">
    <source>
        <dbReference type="EMBL" id="APD73790.1"/>
    </source>
</evidence>
<keyword evidence="8" id="KW-0732">Signal</keyword>
<keyword evidence="3" id="KW-0336">GPI-anchor</keyword>
<feature type="region of interest" description="Disordered" evidence="7">
    <location>
        <begin position="176"/>
        <end position="202"/>
    </location>
</feature>
<keyword evidence="2" id="KW-1003">Cell membrane</keyword>
<dbReference type="Gene3D" id="3.90.150.10">
    <property type="entry name" value="Variant Surface Glycoprotein, subunit A domain 1"/>
    <property type="match status" value="1"/>
</dbReference>
<protein>
    <submittedName>
        <fullName evidence="10">Variant surface glycoprotein 1125.1616</fullName>
    </submittedName>
</protein>
<dbReference type="GO" id="GO:0042783">
    <property type="term" value="P:symbiont-mediated evasion of host immune response"/>
    <property type="evidence" value="ECO:0007669"/>
    <property type="project" value="InterPro"/>
</dbReference>
<feature type="domain" description="Trypanosome variant surface glycoprotein A-type N-terminal" evidence="9">
    <location>
        <begin position="19"/>
        <end position="252"/>
    </location>
</feature>
<reference evidence="10" key="1">
    <citation type="submission" date="2016-08" db="EMBL/GenBank/DDBJ databases">
        <title>VSG repertoire of Trypanosoma brucei EATRO 1125.</title>
        <authorList>
            <person name="Cross G.A."/>
        </authorList>
    </citation>
    <scope>NUCLEOTIDE SEQUENCE</scope>
    <source>
        <strain evidence="10">EATRO 1125</strain>
    </source>
</reference>
<evidence type="ECO:0000256" key="8">
    <source>
        <dbReference type="SAM" id="SignalP"/>
    </source>
</evidence>
<dbReference type="Pfam" id="PF00913">
    <property type="entry name" value="Trypan_glycop"/>
    <property type="match status" value="1"/>
</dbReference>
<evidence type="ECO:0000256" key="3">
    <source>
        <dbReference type="ARBA" id="ARBA00022622"/>
    </source>
</evidence>
<dbReference type="GO" id="GO:0098552">
    <property type="term" value="C:side of membrane"/>
    <property type="evidence" value="ECO:0007669"/>
    <property type="project" value="UniProtKB-KW"/>
</dbReference>
<dbReference type="VEuPathDB" id="TriTrypDB:Tb427_000169900"/>
<accession>A0A1J0R7D3</accession>
<sequence length="256" mass="26892">MFNKLMVSQLLTTLLIIGAVDGANHAMKANIWEAQCELATQLRKTPGQTKNKLGNLIEFLKTLNMIKLQLQVYAAAYPTSEYSDGAEVLAAQAAKLSEEAIGTANSAIDTTLSATAITADLAVALTIPIMTIANSGGNSNYCLNSKVDKNSGNGEVEIDYAYCKALELDTLQNTDGMDPDAINREDFPKHPAATGSNGQGQASQCGMFTTTVGVTNNPGIKIGGGDTFTMGYGTITMAADDQPNTPDLTNLKQAGS</sequence>
<comment type="subcellular location">
    <subcellularLocation>
        <location evidence="1">Cell membrane</location>
        <topology evidence="1">Lipid-anchor</topology>
        <topology evidence="1">GPI-anchor</topology>
    </subcellularLocation>
</comment>
<evidence type="ECO:0000256" key="5">
    <source>
        <dbReference type="ARBA" id="ARBA00023180"/>
    </source>
</evidence>
<proteinExistence type="predicted"/>
<evidence type="ECO:0000259" key="9">
    <source>
        <dbReference type="Pfam" id="PF00913"/>
    </source>
</evidence>